<gene>
    <name evidence="2" type="ORF">LC586_39050</name>
</gene>
<dbReference type="EMBL" id="JAIVFQ010000178">
    <property type="protein sequence ID" value="MCC5604971.1"/>
    <property type="molecule type" value="Genomic_DNA"/>
</dbReference>
<protein>
    <submittedName>
        <fullName evidence="2">Uncharacterized protein</fullName>
    </submittedName>
</protein>
<reference evidence="2 3" key="1">
    <citation type="journal article" date="2021" name="Microorganisms">
        <title>Genome Evolution of Filamentous Cyanobacterium Nostoc Species: From Facultative Symbiosis to Free Living.</title>
        <authorList>
            <person name="Huo D."/>
            <person name="Li H."/>
            <person name="Cai F."/>
            <person name="Guo X."/>
            <person name="Qiao Z."/>
            <person name="Wang W."/>
            <person name="Yu G."/>
            <person name="Li R."/>
        </authorList>
    </citation>
    <scope>NUCLEOTIDE SEQUENCE [LARGE SCALE GENOMIC DNA]</scope>
    <source>
        <strain evidence="2 3">CHAB 5714</strain>
    </source>
</reference>
<accession>A0ABS8IMH4</accession>
<sequence length="88" mass="9438">MNQLNLLKVTEESSLSTPPQSTESEFVQPVKEIFELSALVGQNLAVSLLKGVIANALPSGRLAHNRLAPAYLFAGPEGNTVQLSKFIC</sequence>
<evidence type="ECO:0000256" key="1">
    <source>
        <dbReference type="SAM" id="MobiDB-lite"/>
    </source>
</evidence>
<feature type="compositionally biased region" description="Polar residues" evidence="1">
    <location>
        <begin position="12"/>
        <end position="22"/>
    </location>
</feature>
<dbReference type="RefSeq" id="WP_229491143.1">
    <property type="nucleotide sequence ID" value="NZ_JAIVFQ010000178.1"/>
</dbReference>
<keyword evidence="3" id="KW-1185">Reference proteome</keyword>
<proteinExistence type="predicted"/>
<evidence type="ECO:0000313" key="3">
    <source>
        <dbReference type="Proteomes" id="UP001199525"/>
    </source>
</evidence>
<evidence type="ECO:0000313" key="2">
    <source>
        <dbReference type="EMBL" id="MCC5604971.1"/>
    </source>
</evidence>
<organism evidence="2 3">
    <name type="scientific">Nostoc favosum CHAB5714</name>
    <dbReference type="NCBI Taxonomy" id="2780399"/>
    <lineage>
        <taxon>Bacteria</taxon>
        <taxon>Bacillati</taxon>
        <taxon>Cyanobacteriota</taxon>
        <taxon>Cyanophyceae</taxon>
        <taxon>Nostocales</taxon>
        <taxon>Nostocaceae</taxon>
        <taxon>Nostoc</taxon>
        <taxon>Nostoc favosum</taxon>
    </lineage>
</organism>
<feature type="region of interest" description="Disordered" evidence="1">
    <location>
        <begin position="1"/>
        <end position="22"/>
    </location>
</feature>
<name>A0ABS8IMH4_9NOSO</name>
<comment type="caution">
    <text evidence="2">The sequence shown here is derived from an EMBL/GenBank/DDBJ whole genome shotgun (WGS) entry which is preliminary data.</text>
</comment>
<dbReference type="Proteomes" id="UP001199525">
    <property type="component" value="Unassembled WGS sequence"/>
</dbReference>